<comment type="caution">
    <text evidence="1">The sequence shown here is derived from an EMBL/GenBank/DDBJ whole genome shotgun (WGS) entry which is preliminary data.</text>
</comment>
<gene>
    <name evidence="1" type="ORF">HGRIS_001393</name>
</gene>
<name>A0ABR3JPS7_9AGAR</name>
<dbReference type="EMBL" id="JASNQZ010000005">
    <property type="protein sequence ID" value="KAL0957609.1"/>
    <property type="molecule type" value="Genomic_DNA"/>
</dbReference>
<sequence length="212" mass="23475">MFVGFLGYLSSTCTSALYPPVHYYGPTTMGPSLRSFCGRWVDDCSTPAADVHLVADVTRTNCPSTEAEVNSFVDQILQEHPKDADFITALFYGSDCEVIRLVPLQVISDGCVHTYIDCVDFSHWVPGWTPDSPSVLSTSFHRPGDDSVRYIAVYERQAGNPHADNKLLNSICVDMVPSFKGTSPLRSAVQPGRCWTAPSGIWNSSRSKFWKR</sequence>
<evidence type="ECO:0000313" key="1">
    <source>
        <dbReference type="EMBL" id="KAL0957609.1"/>
    </source>
</evidence>
<accession>A0ABR3JPS7</accession>
<reference evidence="2" key="1">
    <citation type="submission" date="2024-06" db="EMBL/GenBank/DDBJ databases">
        <title>Multi-omics analyses provide insights into the biosynthesis of the anticancer antibiotic pleurotin in Hohenbuehelia grisea.</title>
        <authorList>
            <person name="Weaver J.A."/>
            <person name="Alberti F."/>
        </authorList>
    </citation>
    <scope>NUCLEOTIDE SEQUENCE [LARGE SCALE GENOMIC DNA]</scope>
    <source>
        <strain evidence="2">T-177</strain>
    </source>
</reference>
<protein>
    <submittedName>
        <fullName evidence="1">Uncharacterized protein</fullName>
    </submittedName>
</protein>
<dbReference type="Proteomes" id="UP001556367">
    <property type="component" value="Unassembled WGS sequence"/>
</dbReference>
<proteinExistence type="predicted"/>
<organism evidence="1 2">
    <name type="scientific">Hohenbuehelia grisea</name>
    <dbReference type="NCBI Taxonomy" id="104357"/>
    <lineage>
        <taxon>Eukaryota</taxon>
        <taxon>Fungi</taxon>
        <taxon>Dikarya</taxon>
        <taxon>Basidiomycota</taxon>
        <taxon>Agaricomycotina</taxon>
        <taxon>Agaricomycetes</taxon>
        <taxon>Agaricomycetidae</taxon>
        <taxon>Agaricales</taxon>
        <taxon>Pleurotineae</taxon>
        <taxon>Pleurotaceae</taxon>
        <taxon>Hohenbuehelia</taxon>
    </lineage>
</organism>
<evidence type="ECO:0000313" key="2">
    <source>
        <dbReference type="Proteomes" id="UP001556367"/>
    </source>
</evidence>
<keyword evidence="2" id="KW-1185">Reference proteome</keyword>